<dbReference type="InterPro" id="IPR001206">
    <property type="entry name" value="Diacylglycerol_kinase_cat_dom"/>
</dbReference>
<dbReference type="SUPFAM" id="SSF111331">
    <property type="entry name" value="NAD kinase/diacylglycerol kinase-like"/>
    <property type="match status" value="1"/>
</dbReference>
<proteinExistence type="predicted"/>
<keyword evidence="3" id="KW-1185">Reference proteome</keyword>
<dbReference type="InterPro" id="IPR017438">
    <property type="entry name" value="ATP-NAD_kinase_N"/>
</dbReference>
<dbReference type="RefSeq" id="WP_277899491.1">
    <property type="nucleotide sequence ID" value="NZ_JAPMUA010000002.1"/>
</dbReference>
<protein>
    <submittedName>
        <fullName evidence="2">Diacylglycerol kinase family protein</fullName>
    </submittedName>
</protein>
<dbReference type="Gene3D" id="3.40.50.10330">
    <property type="entry name" value="Probable inorganic polyphosphate/atp-NAD kinase, domain 1"/>
    <property type="match status" value="1"/>
</dbReference>
<evidence type="ECO:0000313" key="3">
    <source>
        <dbReference type="Proteomes" id="UP001153642"/>
    </source>
</evidence>
<keyword evidence="2" id="KW-0808">Transferase</keyword>
<organism evidence="2 3">
    <name type="scientific">Galbibacter pacificus</name>
    <dbReference type="NCBI Taxonomy" id="2996052"/>
    <lineage>
        <taxon>Bacteria</taxon>
        <taxon>Pseudomonadati</taxon>
        <taxon>Bacteroidota</taxon>
        <taxon>Flavobacteriia</taxon>
        <taxon>Flavobacteriales</taxon>
        <taxon>Flavobacteriaceae</taxon>
        <taxon>Galbibacter</taxon>
    </lineage>
</organism>
<dbReference type="InterPro" id="IPR016064">
    <property type="entry name" value="NAD/diacylglycerol_kinase_sf"/>
</dbReference>
<dbReference type="Gene3D" id="2.60.200.40">
    <property type="match status" value="1"/>
</dbReference>
<sequence>MQKIVIIHNPTAGSADHSKNFLMNLVNESLLEIEYISTKEEAWKGYRLGDEDLILLAGGDGTVRKLFEKMLDAKWEEKRTGPQVVLLPLGKANNISKTLNIKGKPNKKIIYNANNAVWYNYGNIEGLKEENFFIESMGFGVFPQLLSIMKSLKTNNEAPEIKIKLALEHLIKVVKNYLPITVEIKVEGINIEGSFLLAELMKIKHIGPNLQLAPHAAINDECLYLILIIEGKREAFIRYLSSKLKNKHKTENINDFAICIQAKKAKIKAKTPQLHIDDNLLENYSEKYMDISIKRGVFTFIENIKYP</sequence>
<accession>A0ABT6FPR4</accession>
<reference evidence="2" key="1">
    <citation type="submission" date="2022-11" db="EMBL/GenBank/DDBJ databases">
        <title>High-quality draft genome sequence of Galbibacter sp. strain CMA-7.</title>
        <authorList>
            <person name="Wei L."/>
            <person name="Dong C."/>
            <person name="Shao Z."/>
        </authorList>
    </citation>
    <scope>NUCLEOTIDE SEQUENCE</scope>
    <source>
        <strain evidence="2">CMA-7</strain>
    </source>
</reference>
<feature type="domain" description="DAGKc" evidence="1">
    <location>
        <begin position="3"/>
        <end position="108"/>
    </location>
</feature>
<name>A0ABT6FPR4_9FLAO</name>
<dbReference type="Proteomes" id="UP001153642">
    <property type="component" value="Unassembled WGS sequence"/>
</dbReference>
<comment type="caution">
    <text evidence="2">The sequence shown here is derived from an EMBL/GenBank/DDBJ whole genome shotgun (WGS) entry which is preliminary data.</text>
</comment>
<evidence type="ECO:0000259" key="1">
    <source>
        <dbReference type="Pfam" id="PF00781"/>
    </source>
</evidence>
<keyword evidence="2" id="KW-0418">Kinase</keyword>
<dbReference type="EMBL" id="JAPMUA010000002">
    <property type="protein sequence ID" value="MDG3585238.1"/>
    <property type="molecule type" value="Genomic_DNA"/>
</dbReference>
<dbReference type="Pfam" id="PF00781">
    <property type="entry name" value="DAGK_cat"/>
    <property type="match status" value="1"/>
</dbReference>
<evidence type="ECO:0000313" key="2">
    <source>
        <dbReference type="EMBL" id="MDG3585238.1"/>
    </source>
</evidence>
<gene>
    <name evidence="2" type="ORF">OSR52_05100</name>
</gene>
<dbReference type="GO" id="GO:0016301">
    <property type="term" value="F:kinase activity"/>
    <property type="evidence" value="ECO:0007669"/>
    <property type="project" value="UniProtKB-KW"/>
</dbReference>